<dbReference type="CDD" id="cd00075">
    <property type="entry name" value="HATPase"/>
    <property type="match status" value="1"/>
</dbReference>
<evidence type="ECO:0000256" key="7">
    <source>
        <dbReference type="SAM" id="MobiDB-lite"/>
    </source>
</evidence>
<dbReference type="PROSITE" id="PS50109">
    <property type="entry name" value="HIS_KIN"/>
    <property type="match status" value="1"/>
</dbReference>
<proteinExistence type="predicted"/>
<feature type="region of interest" description="Disordered" evidence="7">
    <location>
        <begin position="1"/>
        <end position="22"/>
    </location>
</feature>
<dbReference type="CDD" id="cd00082">
    <property type="entry name" value="HisKA"/>
    <property type="match status" value="1"/>
</dbReference>
<dbReference type="Pfam" id="PF02518">
    <property type="entry name" value="HATPase_c"/>
    <property type="match status" value="1"/>
</dbReference>
<dbReference type="KEGG" id="hch:HCH_00209"/>
<keyword evidence="4" id="KW-0597">Phosphoprotein</keyword>
<evidence type="ECO:0000256" key="2">
    <source>
        <dbReference type="ARBA" id="ARBA00004370"/>
    </source>
</evidence>
<dbReference type="SUPFAM" id="SSF158472">
    <property type="entry name" value="HAMP domain-like"/>
    <property type="match status" value="1"/>
</dbReference>
<reference evidence="11 12" key="1">
    <citation type="journal article" date="2005" name="Nucleic Acids Res.">
        <title>Genomic blueprint of Hahella chejuensis, a marine microbe producing an algicidal agent.</title>
        <authorList>
            <person name="Jeong H."/>
            <person name="Yim J.H."/>
            <person name="Lee C."/>
            <person name="Choi S.-H."/>
            <person name="Park Y.K."/>
            <person name="Yoon S.H."/>
            <person name="Hur C.-G."/>
            <person name="Kang H.-Y."/>
            <person name="Kim D."/>
            <person name="Lee H.H."/>
            <person name="Park K.H."/>
            <person name="Park S.-H."/>
            <person name="Park H.-S."/>
            <person name="Lee H.K."/>
            <person name="Oh T.K."/>
            <person name="Kim J.F."/>
        </authorList>
    </citation>
    <scope>NUCLEOTIDE SEQUENCE [LARGE SCALE GENOMIC DNA]</scope>
    <source>
        <strain evidence="11 12">KCTC 2396</strain>
    </source>
</reference>
<dbReference type="Gene3D" id="3.30.565.10">
    <property type="entry name" value="Histidine kinase-like ATPase, C-terminal domain"/>
    <property type="match status" value="1"/>
</dbReference>
<evidence type="ECO:0000256" key="4">
    <source>
        <dbReference type="ARBA" id="ARBA00022553"/>
    </source>
</evidence>
<dbReference type="InterPro" id="IPR036097">
    <property type="entry name" value="HisK_dim/P_sf"/>
</dbReference>
<protein>
    <recommendedName>
        <fullName evidence="3">histidine kinase</fullName>
        <ecNumber evidence="3">2.7.13.3</ecNumber>
    </recommendedName>
</protein>
<dbReference type="CDD" id="cd06225">
    <property type="entry name" value="HAMP"/>
    <property type="match status" value="1"/>
</dbReference>
<evidence type="ECO:0000256" key="1">
    <source>
        <dbReference type="ARBA" id="ARBA00000085"/>
    </source>
</evidence>
<dbReference type="GO" id="GO:0000155">
    <property type="term" value="F:phosphorelay sensor kinase activity"/>
    <property type="evidence" value="ECO:0007669"/>
    <property type="project" value="InterPro"/>
</dbReference>
<dbReference type="GO" id="GO:0016020">
    <property type="term" value="C:membrane"/>
    <property type="evidence" value="ECO:0007669"/>
    <property type="project" value="UniProtKB-SubCell"/>
</dbReference>
<comment type="subcellular location">
    <subcellularLocation>
        <location evidence="2">Membrane</location>
    </subcellularLocation>
</comment>
<dbReference type="Proteomes" id="UP000000238">
    <property type="component" value="Chromosome"/>
</dbReference>
<dbReference type="InterPro" id="IPR003594">
    <property type="entry name" value="HATPase_dom"/>
</dbReference>
<evidence type="ECO:0000256" key="8">
    <source>
        <dbReference type="SAM" id="Phobius"/>
    </source>
</evidence>
<evidence type="ECO:0000256" key="6">
    <source>
        <dbReference type="ARBA" id="ARBA00022777"/>
    </source>
</evidence>
<dbReference type="EMBL" id="CP000155">
    <property type="protein sequence ID" value="ABC27125.1"/>
    <property type="molecule type" value="Genomic_DNA"/>
</dbReference>
<dbReference type="PRINTS" id="PR00344">
    <property type="entry name" value="BCTRLSENSOR"/>
</dbReference>
<keyword evidence="12" id="KW-1185">Reference proteome</keyword>
<dbReference type="InterPro" id="IPR003661">
    <property type="entry name" value="HisK_dim/P_dom"/>
</dbReference>
<dbReference type="InterPro" id="IPR036890">
    <property type="entry name" value="HATPase_C_sf"/>
</dbReference>
<feature type="transmembrane region" description="Helical" evidence="8">
    <location>
        <begin position="167"/>
        <end position="185"/>
    </location>
</feature>
<feature type="transmembrane region" description="Helical" evidence="8">
    <location>
        <begin position="30"/>
        <end position="52"/>
    </location>
</feature>
<keyword evidence="6 11" id="KW-0418">Kinase</keyword>
<dbReference type="InterPro" id="IPR003660">
    <property type="entry name" value="HAMP_dom"/>
</dbReference>
<dbReference type="InterPro" id="IPR005467">
    <property type="entry name" value="His_kinase_dom"/>
</dbReference>
<dbReference type="Gene3D" id="6.10.340.10">
    <property type="match status" value="1"/>
</dbReference>
<dbReference type="Gene3D" id="1.10.287.130">
    <property type="match status" value="1"/>
</dbReference>
<dbReference type="EC" id="2.7.13.3" evidence="3"/>
<dbReference type="SMART" id="SM00388">
    <property type="entry name" value="HisKA"/>
    <property type="match status" value="1"/>
</dbReference>
<feature type="domain" description="Histidine kinase" evidence="9">
    <location>
        <begin position="275"/>
        <end position="502"/>
    </location>
</feature>
<comment type="catalytic activity">
    <reaction evidence="1">
        <text>ATP + protein L-histidine = ADP + protein N-phospho-L-histidine.</text>
        <dbReference type="EC" id="2.7.13.3"/>
    </reaction>
</comment>
<dbReference type="OrthoDB" id="9804645at2"/>
<dbReference type="PANTHER" id="PTHR43547:SF2">
    <property type="entry name" value="HYBRID SIGNAL TRANSDUCTION HISTIDINE KINASE C"/>
    <property type="match status" value="1"/>
</dbReference>
<evidence type="ECO:0000259" key="10">
    <source>
        <dbReference type="PROSITE" id="PS50885"/>
    </source>
</evidence>
<dbReference type="InterPro" id="IPR004358">
    <property type="entry name" value="Sig_transdc_His_kin-like_C"/>
</dbReference>
<dbReference type="InterPro" id="IPR033414">
    <property type="entry name" value="Sensor_dom"/>
</dbReference>
<dbReference type="eggNOG" id="COG2205">
    <property type="taxonomic scope" value="Bacteria"/>
</dbReference>
<dbReference type="Pfam" id="PF17149">
    <property type="entry name" value="CHASE5"/>
    <property type="match status" value="1"/>
</dbReference>
<name>Q2SQE9_HAHCH</name>
<evidence type="ECO:0000313" key="12">
    <source>
        <dbReference type="Proteomes" id="UP000000238"/>
    </source>
</evidence>
<keyword evidence="8" id="KW-0472">Membrane</keyword>
<keyword evidence="5" id="KW-0808">Transferase</keyword>
<evidence type="ECO:0000256" key="5">
    <source>
        <dbReference type="ARBA" id="ARBA00022679"/>
    </source>
</evidence>
<dbReference type="SMART" id="SM00304">
    <property type="entry name" value="HAMP"/>
    <property type="match status" value="1"/>
</dbReference>
<dbReference type="Pfam" id="PF00512">
    <property type="entry name" value="HisKA"/>
    <property type="match status" value="1"/>
</dbReference>
<dbReference type="PROSITE" id="PS50885">
    <property type="entry name" value="HAMP"/>
    <property type="match status" value="1"/>
</dbReference>
<evidence type="ECO:0000256" key="3">
    <source>
        <dbReference type="ARBA" id="ARBA00012438"/>
    </source>
</evidence>
<dbReference type="SMART" id="SM00387">
    <property type="entry name" value="HATPase_c"/>
    <property type="match status" value="1"/>
</dbReference>
<keyword evidence="8" id="KW-0812">Transmembrane</keyword>
<dbReference type="Pfam" id="PF00672">
    <property type="entry name" value="HAMP"/>
    <property type="match status" value="1"/>
</dbReference>
<dbReference type="HOGENOM" id="CLU_536141_0_0_6"/>
<gene>
    <name evidence="11" type="ordered locus">HCH_00209</name>
</gene>
<feature type="domain" description="HAMP" evidence="10">
    <location>
        <begin position="186"/>
        <end position="239"/>
    </location>
</feature>
<sequence>MLPDQSITEELPKDRKQKRQPHSAYLRRRLMTLTSIIIVSMFALEAAVTAWYDYRAQLANLEKEAYLLADAQRSVLAAAVWNFDFDIINNAVNNLFSMPEIMQVAIRYPDGEVIASAGKLSDGAAQMRITRPLLWDQGGEKEIGTLNVVIDISQVESSMLVKLTERSVTLSATLFICLAAIYLACRWMTQPLEELTAAITRLADGDLEQRIPHTQRNDEIGNVARALVKFSENSRLLYDLQNSLTFNVAEKTRQLKQVREDSAHDNTVRARLLAMVSQEIRSPMTAIQGAVMLCKNGLTGEIQEKTLHMLHVAERNCERMQKLIEVLFDIYQIQNHSLVLTLSPVNLLKLARTQTEIWRNKAYQTSKNLHFESGVAEAWVRGDEKRLQQIIDILLSNAVRHSGKGGEISVHLRREGALISLSVSDNGPGIPKKIRPYLFEGLARSDEACSDSLGSGFSLTLAKGLVELQGGQIYFESIAKEISSNSTLPTGATFYLELPYIPAPEAAD</sequence>
<dbReference type="STRING" id="349521.HCH_00209"/>
<dbReference type="PANTHER" id="PTHR43547">
    <property type="entry name" value="TWO-COMPONENT HISTIDINE KINASE"/>
    <property type="match status" value="1"/>
</dbReference>
<accession>Q2SQE9</accession>
<dbReference type="eggNOG" id="COG2770">
    <property type="taxonomic scope" value="Bacteria"/>
</dbReference>
<dbReference type="AlphaFoldDB" id="Q2SQE9"/>
<dbReference type="SUPFAM" id="SSF47384">
    <property type="entry name" value="Homodimeric domain of signal transducing histidine kinase"/>
    <property type="match status" value="1"/>
</dbReference>
<dbReference type="RefSeq" id="WP_011394202.1">
    <property type="nucleotide sequence ID" value="NC_007645.1"/>
</dbReference>
<dbReference type="SUPFAM" id="SSF55874">
    <property type="entry name" value="ATPase domain of HSP90 chaperone/DNA topoisomerase II/histidine kinase"/>
    <property type="match status" value="1"/>
</dbReference>
<organism evidence="11 12">
    <name type="scientific">Hahella chejuensis (strain KCTC 2396)</name>
    <dbReference type="NCBI Taxonomy" id="349521"/>
    <lineage>
        <taxon>Bacteria</taxon>
        <taxon>Pseudomonadati</taxon>
        <taxon>Pseudomonadota</taxon>
        <taxon>Gammaproteobacteria</taxon>
        <taxon>Oceanospirillales</taxon>
        <taxon>Hahellaceae</taxon>
        <taxon>Hahella</taxon>
    </lineage>
</organism>
<evidence type="ECO:0000313" key="11">
    <source>
        <dbReference type="EMBL" id="ABC27125.1"/>
    </source>
</evidence>
<keyword evidence="8" id="KW-1133">Transmembrane helix</keyword>
<evidence type="ECO:0000259" key="9">
    <source>
        <dbReference type="PROSITE" id="PS50109"/>
    </source>
</evidence>